<dbReference type="GO" id="GO:0008010">
    <property type="term" value="F:structural constituent of chitin-based larval cuticle"/>
    <property type="evidence" value="ECO:0007669"/>
    <property type="project" value="TreeGrafter"/>
</dbReference>
<dbReference type="Proteomes" id="UP001107558">
    <property type="component" value="Chromosome 2"/>
</dbReference>
<keyword evidence="2" id="KW-0732">Signal</keyword>
<dbReference type="PANTHER" id="PTHR10380:SF241">
    <property type="entry name" value="CUTICULAR PROTEIN 47EG-RELATED"/>
    <property type="match status" value="1"/>
</dbReference>
<reference evidence="3" key="1">
    <citation type="submission" date="2021-03" db="EMBL/GenBank/DDBJ databases">
        <title>Chromosome level genome of the anhydrobiotic midge Polypedilum vanderplanki.</title>
        <authorList>
            <person name="Yoshida Y."/>
            <person name="Kikawada T."/>
            <person name="Gusev O."/>
        </authorList>
    </citation>
    <scope>NUCLEOTIDE SEQUENCE</scope>
    <source>
        <strain evidence="3">NIAS01</strain>
        <tissue evidence="3">Whole body or cell culture</tissue>
    </source>
</reference>
<dbReference type="InterPro" id="IPR050468">
    <property type="entry name" value="Cuticle_Struct_Prot"/>
</dbReference>
<feature type="signal peptide" evidence="2">
    <location>
        <begin position="1"/>
        <end position="16"/>
    </location>
</feature>
<dbReference type="Pfam" id="PF00379">
    <property type="entry name" value="Chitin_bind_4"/>
    <property type="match status" value="1"/>
</dbReference>
<dbReference type="AlphaFoldDB" id="A0A9J6BZL6"/>
<sequence>MKYPIIILALIALTSAAPQGDTTPIPIIRQEQELNPDGSYKYAYETGNGIQAEEEGYLKNPGTEEEAQVSRGKYSYTSPEGELIEVIWEADENGFRPQGAHLPTPPPIPPEIQRALEYLASLPQTTEKPAERRL</sequence>
<evidence type="ECO:0000313" key="3">
    <source>
        <dbReference type="EMBL" id="KAG5675021.1"/>
    </source>
</evidence>
<protein>
    <submittedName>
        <fullName evidence="3">Uncharacterized protein</fullName>
    </submittedName>
</protein>
<keyword evidence="4" id="KW-1185">Reference proteome</keyword>
<proteinExistence type="predicted"/>
<name>A0A9J6BZL6_POLVA</name>
<dbReference type="PRINTS" id="PR00947">
    <property type="entry name" value="CUTICLE"/>
</dbReference>
<dbReference type="InterPro" id="IPR000618">
    <property type="entry name" value="Insect_cuticle"/>
</dbReference>
<dbReference type="GO" id="GO:0062129">
    <property type="term" value="C:chitin-based extracellular matrix"/>
    <property type="evidence" value="ECO:0007669"/>
    <property type="project" value="TreeGrafter"/>
</dbReference>
<evidence type="ECO:0000256" key="2">
    <source>
        <dbReference type="SAM" id="SignalP"/>
    </source>
</evidence>
<evidence type="ECO:0000256" key="1">
    <source>
        <dbReference type="PROSITE-ProRule" id="PRU00497"/>
    </source>
</evidence>
<keyword evidence="1" id="KW-0193">Cuticle</keyword>
<dbReference type="EMBL" id="JADBJN010000002">
    <property type="protein sequence ID" value="KAG5675021.1"/>
    <property type="molecule type" value="Genomic_DNA"/>
</dbReference>
<evidence type="ECO:0000313" key="4">
    <source>
        <dbReference type="Proteomes" id="UP001107558"/>
    </source>
</evidence>
<dbReference type="PROSITE" id="PS51155">
    <property type="entry name" value="CHIT_BIND_RR_2"/>
    <property type="match status" value="1"/>
</dbReference>
<dbReference type="PANTHER" id="PTHR10380">
    <property type="entry name" value="CUTICLE PROTEIN"/>
    <property type="match status" value="1"/>
</dbReference>
<organism evidence="3 4">
    <name type="scientific">Polypedilum vanderplanki</name>
    <name type="common">Sleeping chironomid midge</name>
    <dbReference type="NCBI Taxonomy" id="319348"/>
    <lineage>
        <taxon>Eukaryota</taxon>
        <taxon>Metazoa</taxon>
        <taxon>Ecdysozoa</taxon>
        <taxon>Arthropoda</taxon>
        <taxon>Hexapoda</taxon>
        <taxon>Insecta</taxon>
        <taxon>Pterygota</taxon>
        <taxon>Neoptera</taxon>
        <taxon>Endopterygota</taxon>
        <taxon>Diptera</taxon>
        <taxon>Nematocera</taxon>
        <taxon>Chironomoidea</taxon>
        <taxon>Chironomidae</taxon>
        <taxon>Chironominae</taxon>
        <taxon>Polypedilum</taxon>
        <taxon>Polypedilum</taxon>
    </lineage>
</organism>
<accession>A0A9J6BZL6</accession>
<gene>
    <name evidence="3" type="ORF">PVAND_004961</name>
</gene>
<dbReference type="OrthoDB" id="6372059at2759"/>
<feature type="chain" id="PRO_5039911144" evidence="2">
    <location>
        <begin position="17"/>
        <end position="134"/>
    </location>
</feature>
<comment type="caution">
    <text evidence="3">The sequence shown here is derived from an EMBL/GenBank/DDBJ whole genome shotgun (WGS) entry which is preliminary data.</text>
</comment>